<dbReference type="InterPro" id="IPR032312">
    <property type="entry name" value="LacZ_4"/>
</dbReference>
<dbReference type="Pfam" id="PF02929">
    <property type="entry name" value="Bgal_small_N"/>
    <property type="match status" value="1"/>
</dbReference>
<dbReference type="Pfam" id="PF00703">
    <property type="entry name" value="Glyco_hydro_2"/>
    <property type="match status" value="1"/>
</dbReference>
<dbReference type="Gene3D" id="2.60.120.260">
    <property type="entry name" value="Galactose-binding domain-like"/>
    <property type="match status" value="1"/>
</dbReference>
<keyword evidence="8 12" id="KW-0378">Hydrolase</keyword>
<dbReference type="EMBL" id="AP018694">
    <property type="protein sequence ID" value="BBE18447.1"/>
    <property type="molecule type" value="Genomic_DNA"/>
</dbReference>
<evidence type="ECO:0000256" key="1">
    <source>
        <dbReference type="ARBA" id="ARBA00001412"/>
    </source>
</evidence>
<dbReference type="GO" id="GO:0005990">
    <property type="term" value="P:lactose catabolic process"/>
    <property type="evidence" value="ECO:0007669"/>
    <property type="project" value="TreeGrafter"/>
</dbReference>
<dbReference type="Gene3D" id="2.60.40.10">
    <property type="entry name" value="Immunoglobulins"/>
    <property type="match status" value="2"/>
</dbReference>
<dbReference type="Pfam" id="PF16353">
    <property type="entry name" value="LacZ_4"/>
    <property type="match status" value="1"/>
</dbReference>
<feature type="domain" description="Beta galactosidase small chain/" evidence="14">
    <location>
        <begin position="779"/>
        <end position="1049"/>
    </location>
</feature>
<evidence type="ECO:0000256" key="13">
    <source>
        <dbReference type="SAM" id="SignalP"/>
    </source>
</evidence>
<evidence type="ECO:0000313" key="16">
    <source>
        <dbReference type="Proteomes" id="UP001193389"/>
    </source>
</evidence>
<gene>
    <name evidence="15" type="ORF">AQPE_2609</name>
</gene>
<keyword evidence="13" id="KW-0732">Signal</keyword>
<dbReference type="InterPro" id="IPR006104">
    <property type="entry name" value="Glyco_hydro_2_N"/>
</dbReference>
<dbReference type="InterPro" id="IPR006102">
    <property type="entry name" value="Ig-like_GH2"/>
</dbReference>
<evidence type="ECO:0000256" key="4">
    <source>
        <dbReference type="ARBA" id="ARBA00007401"/>
    </source>
</evidence>
<evidence type="ECO:0000256" key="8">
    <source>
        <dbReference type="ARBA" id="ARBA00022801"/>
    </source>
</evidence>
<dbReference type="InterPro" id="IPR008979">
    <property type="entry name" value="Galactose-bd-like_sf"/>
</dbReference>
<dbReference type="InterPro" id="IPR006101">
    <property type="entry name" value="Glyco_hydro_2"/>
</dbReference>
<comment type="catalytic activity">
    <reaction evidence="1 12">
        <text>Hydrolysis of terminal non-reducing beta-D-galactose residues in beta-D-galactosides.</text>
        <dbReference type="EC" id="3.2.1.23"/>
    </reaction>
</comment>
<dbReference type="PANTHER" id="PTHR46323:SF2">
    <property type="entry name" value="BETA-GALACTOSIDASE"/>
    <property type="match status" value="1"/>
</dbReference>
<dbReference type="InterPro" id="IPR014718">
    <property type="entry name" value="GH-type_carb-bd"/>
</dbReference>
<name>A0A5K7SAH5_9BACT</name>
<sequence>MNKIISLLFAFLSLTAFAQNDWEDQSVIGRNKMPARATSYSFSSEDQALKGDRSQARLLSLNGQWMFHFEADSKIRPMDFYSAEAKVSGWDKIEVPSCWEMKGYGTPIYTNSTYPFPNRPPFITRTNPVGSYFRTFEIPADWDGKQIILHFGGVKSAFYVWVNGQMVGYSEDSCLPAEFDVTEKVQKGKNTVAVQVFRWSDGSYLEDQDHWRMSGIHREVMLLAQPRVALNDFFVRTKFDENLKDALLQIRPVVTMKDSINIEGWTVEAMLYSPTDKPKFAQPLKIDLSKIAYEEYPQRDNVKFALLETKVESPQKWSAELPVLYTLVLTLKDEKGNVLESRSSKIGFRDIRIQDGVFLVNGKPVKLYGVNRHDHSETGGKTVTRDEMLKDVLLMKQYNLNAVRTCHYPNDPYFYDLCDQYGLYVFDEANIETHHASGYLTNQPSWHTAFADRVIRMVERDKNHASIITWSLGNESGTGPNHAAAAGWVKDFDPTRPIHYEGAQGDPNNKDYKAYGSPEFRKNPYLANPDDTWYVDMVSRMYPTIDQLKGLSESPYIKRPIVMCEYAHSMGNSTGNLMEYWNVIHSKKNLMGGFIWDWIDQGIARTDAQGRKWWAYGGDYGDQPNDANFCINGLISPDRTAKGATEECKYVFQPVVISAYDQDKMQFRIRNRFEFRNLNEFDIRWTLTENGKDIGTASLGAFNVLPGESKLFGVDFDLSKCTGEVWLKVSVKLAKDELYAKRGHEIAKQQFLVKEAKPIQQIASKIAVQVFEDSEKNLIVGAKDFKVTFDKTSGYLTKYQFQGKDMLIGQLQPNFWRPITDNDFAAWQVTKNLSDWPLVAASLKLVQMKVLDEGITKLVIANLKSDKGLDMQLSYKVSGDGIVEVNYQAKIGEKLTEPLRIGMSTELSNDLALMNFYGKGPYENYSDRNQAAEVNIYSGKVEDFIYQYVLPQENGNHTEVRWLALKNVTGSGLMVVGKQPLNASVWPYTAENIAKAKHINELEPAGFYTVNIDLGQAGLGGNDTWSWRGIPLPQYHLSKKEYSYGFKLVPFTKVKDVEGLVKVAKK</sequence>
<protein>
    <recommendedName>
        <fullName evidence="7 12">Beta-galactosidase</fullName>
        <ecNumber evidence="6 12">3.2.1.23</ecNumber>
    </recommendedName>
    <alternativeName>
        <fullName evidence="11 12">Lactase</fullName>
    </alternativeName>
</protein>
<dbReference type="Proteomes" id="UP001193389">
    <property type="component" value="Chromosome"/>
</dbReference>
<comment type="cofactor">
    <cofactor evidence="3">
        <name>Na(+)</name>
        <dbReference type="ChEBI" id="CHEBI:29101"/>
    </cofactor>
</comment>
<dbReference type="FunFam" id="3.20.20.80:FF:000018">
    <property type="entry name" value="Beta-galactosidase"/>
    <property type="match status" value="1"/>
</dbReference>
<dbReference type="GO" id="GO:0004565">
    <property type="term" value="F:beta-galactosidase activity"/>
    <property type="evidence" value="ECO:0007669"/>
    <property type="project" value="UniProtKB-EC"/>
</dbReference>
<keyword evidence="9" id="KW-0106">Calcium</keyword>
<evidence type="ECO:0000256" key="6">
    <source>
        <dbReference type="ARBA" id="ARBA00012756"/>
    </source>
</evidence>
<evidence type="ECO:0000256" key="5">
    <source>
        <dbReference type="ARBA" id="ARBA00011245"/>
    </source>
</evidence>
<dbReference type="SUPFAM" id="SSF74650">
    <property type="entry name" value="Galactose mutarotase-like"/>
    <property type="match status" value="1"/>
</dbReference>
<dbReference type="RefSeq" id="WP_318346784.1">
    <property type="nucleotide sequence ID" value="NZ_AP018694.1"/>
</dbReference>
<dbReference type="GO" id="GO:0009341">
    <property type="term" value="C:beta-galactosidase complex"/>
    <property type="evidence" value="ECO:0007669"/>
    <property type="project" value="InterPro"/>
</dbReference>
<proteinExistence type="inferred from homology"/>
<dbReference type="SUPFAM" id="SSF49303">
    <property type="entry name" value="beta-Galactosidase/glucuronidase domain"/>
    <property type="match status" value="2"/>
</dbReference>
<dbReference type="InterPro" id="IPR023230">
    <property type="entry name" value="Glyco_hydro_2_CS"/>
</dbReference>
<dbReference type="SUPFAM" id="SSF49785">
    <property type="entry name" value="Galactose-binding domain-like"/>
    <property type="match status" value="1"/>
</dbReference>
<organism evidence="15 16">
    <name type="scientific">Aquipluma nitroreducens</name>
    <dbReference type="NCBI Taxonomy" id="2010828"/>
    <lineage>
        <taxon>Bacteria</taxon>
        <taxon>Pseudomonadati</taxon>
        <taxon>Bacteroidota</taxon>
        <taxon>Bacteroidia</taxon>
        <taxon>Marinilabiliales</taxon>
        <taxon>Prolixibacteraceae</taxon>
        <taxon>Aquipluma</taxon>
    </lineage>
</organism>
<accession>A0A5K7SAH5</accession>
<dbReference type="Pfam" id="PF02837">
    <property type="entry name" value="Glyco_hydro_2_N"/>
    <property type="match status" value="1"/>
</dbReference>
<evidence type="ECO:0000256" key="2">
    <source>
        <dbReference type="ARBA" id="ARBA00001913"/>
    </source>
</evidence>
<dbReference type="SMART" id="SM01038">
    <property type="entry name" value="Bgal_small_N"/>
    <property type="match status" value="1"/>
</dbReference>
<evidence type="ECO:0000256" key="11">
    <source>
        <dbReference type="ARBA" id="ARBA00032230"/>
    </source>
</evidence>
<dbReference type="EC" id="3.2.1.23" evidence="6 12"/>
<dbReference type="KEGG" id="anf:AQPE_2609"/>
<feature type="signal peptide" evidence="13">
    <location>
        <begin position="1"/>
        <end position="18"/>
    </location>
</feature>
<reference evidence="15" key="1">
    <citation type="journal article" date="2020" name="Int. J. Syst. Evol. Microbiol.">
        <title>Aquipluma nitroreducens gen. nov. sp. nov., a novel facultatively anaerobic bacterium isolated from a freshwater lake.</title>
        <authorList>
            <person name="Watanabe M."/>
            <person name="Kojima H."/>
            <person name="Fukui M."/>
        </authorList>
    </citation>
    <scope>NUCLEOTIDE SEQUENCE</scope>
    <source>
        <strain evidence="15">MeG22</strain>
    </source>
</reference>
<dbReference type="AlphaFoldDB" id="A0A5K7SAH5"/>
<evidence type="ECO:0000256" key="9">
    <source>
        <dbReference type="ARBA" id="ARBA00022837"/>
    </source>
</evidence>
<dbReference type="InterPro" id="IPR017853">
    <property type="entry name" value="GH"/>
</dbReference>
<dbReference type="Pfam" id="PF02836">
    <property type="entry name" value="Glyco_hydro_2_C"/>
    <property type="match status" value="1"/>
</dbReference>
<dbReference type="PANTHER" id="PTHR46323">
    <property type="entry name" value="BETA-GALACTOSIDASE"/>
    <property type="match status" value="1"/>
</dbReference>
<dbReference type="InterPro" id="IPR004199">
    <property type="entry name" value="B-gal_small/dom_5"/>
</dbReference>
<dbReference type="InterPro" id="IPR006103">
    <property type="entry name" value="Glyco_hydro_2_cat"/>
</dbReference>
<evidence type="ECO:0000256" key="3">
    <source>
        <dbReference type="ARBA" id="ARBA00001959"/>
    </source>
</evidence>
<keyword evidence="10 12" id="KW-0326">Glycosidase</keyword>
<dbReference type="InterPro" id="IPR013783">
    <property type="entry name" value="Ig-like_fold"/>
</dbReference>
<dbReference type="GO" id="GO:0030246">
    <property type="term" value="F:carbohydrate binding"/>
    <property type="evidence" value="ECO:0007669"/>
    <property type="project" value="InterPro"/>
</dbReference>
<dbReference type="InterPro" id="IPR011013">
    <property type="entry name" value="Gal_mutarotase_sf_dom"/>
</dbReference>
<evidence type="ECO:0000256" key="10">
    <source>
        <dbReference type="ARBA" id="ARBA00023295"/>
    </source>
</evidence>
<dbReference type="SUPFAM" id="SSF51445">
    <property type="entry name" value="(Trans)glycosidases"/>
    <property type="match status" value="1"/>
</dbReference>
<evidence type="ECO:0000259" key="14">
    <source>
        <dbReference type="SMART" id="SM01038"/>
    </source>
</evidence>
<comment type="similarity">
    <text evidence="4 12">Belongs to the glycosyl hydrolase 2 family.</text>
</comment>
<dbReference type="PRINTS" id="PR00132">
    <property type="entry name" value="GLHYDRLASE2"/>
</dbReference>
<evidence type="ECO:0000313" key="15">
    <source>
        <dbReference type="EMBL" id="BBE18447.1"/>
    </source>
</evidence>
<evidence type="ECO:0000256" key="7">
    <source>
        <dbReference type="ARBA" id="ARBA00013303"/>
    </source>
</evidence>
<dbReference type="Gene3D" id="2.70.98.10">
    <property type="match status" value="1"/>
</dbReference>
<dbReference type="PROSITE" id="PS00719">
    <property type="entry name" value="GLYCOSYL_HYDROL_F2_1"/>
    <property type="match status" value="1"/>
</dbReference>
<evidence type="ECO:0000256" key="12">
    <source>
        <dbReference type="RuleBase" id="RU361154"/>
    </source>
</evidence>
<dbReference type="InterPro" id="IPR050347">
    <property type="entry name" value="Bact_Beta-galactosidase"/>
</dbReference>
<keyword evidence="16" id="KW-1185">Reference proteome</keyword>
<comment type="cofactor">
    <cofactor evidence="2">
        <name>Ca(2+)</name>
        <dbReference type="ChEBI" id="CHEBI:29108"/>
    </cofactor>
</comment>
<dbReference type="InterPro" id="IPR036156">
    <property type="entry name" value="Beta-gal/glucu_dom_sf"/>
</dbReference>
<feature type="chain" id="PRO_5024364187" description="Beta-galactosidase" evidence="13">
    <location>
        <begin position="19"/>
        <end position="1066"/>
    </location>
</feature>
<comment type="subunit">
    <text evidence="5">Monomer.</text>
</comment>
<dbReference type="Gene3D" id="3.20.20.80">
    <property type="entry name" value="Glycosidases"/>
    <property type="match status" value="1"/>
</dbReference>